<dbReference type="HOGENOM" id="CLU_2220051_0_0_5"/>
<proteinExistence type="predicted"/>
<keyword evidence="2" id="KW-1185">Reference proteome</keyword>
<sequence length="106" mass="11649">MSLRLQSPLPPVPKDTARVAQTAFPRGNPYLLLRARLGIIFANAGFADLYPKRGRPAYAFWRSAHFSCQGGFAFRQSSGLQTFQRLSTLASSGRLDAQCARDSTSL</sequence>
<dbReference type="EMBL" id="CP001349">
    <property type="protein sequence ID" value="ACL58164.1"/>
    <property type="molecule type" value="Genomic_DNA"/>
</dbReference>
<dbReference type="KEGG" id="mno:Mnod_3240"/>
<evidence type="ECO:0000313" key="1">
    <source>
        <dbReference type="EMBL" id="ACL58164.1"/>
    </source>
</evidence>
<dbReference type="AlphaFoldDB" id="B8IKX6"/>
<protein>
    <submittedName>
        <fullName evidence="1">Uncharacterized protein</fullName>
    </submittedName>
</protein>
<organism evidence="1 2">
    <name type="scientific">Methylobacterium nodulans (strain LMG 21967 / CNCM I-2342 / ORS 2060)</name>
    <dbReference type="NCBI Taxonomy" id="460265"/>
    <lineage>
        <taxon>Bacteria</taxon>
        <taxon>Pseudomonadati</taxon>
        <taxon>Pseudomonadota</taxon>
        <taxon>Alphaproteobacteria</taxon>
        <taxon>Hyphomicrobiales</taxon>
        <taxon>Methylobacteriaceae</taxon>
        <taxon>Methylobacterium</taxon>
    </lineage>
</organism>
<evidence type="ECO:0000313" key="2">
    <source>
        <dbReference type="Proteomes" id="UP000008207"/>
    </source>
</evidence>
<name>B8IKX6_METNO</name>
<dbReference type="Proteomes" id="UP000008207">
    <property type="component" value="Chromosome"/>
</dbReference>
<gene>
    <name evidence="1" type="ordered locus">Mnod_3240</name>
</gene>
<dbReference type="eggNOG" id="COG3039">
    <property type="taxonomic scope" value="Bacteria"/>
</dbReference>
<dbReference type="STRING" id="460265.Mnod_3240"/>
<reference evidence="1 2" key="1">
    <citation type="submission" date="2009-01" db="EMBL/GenBank/DDBJ databases">
        <title>Complete sequence of chromosome of Methylobacterium nodulans ORS 2060.</title>
        <authorList>
            <consortium name="US DOE Joint Genome Institute"/>
            <person name="Lucas S."/>
            <person name="Copeland A."/>
            <person name="Lapidus A."/>
            <person name="Glavina del Rio T."/>
            <person name="Dalin E."/>
            <person name="Tice H."/>
            <person name="Bruce D."/>
            <person name="Goodwin L."/>
            <person name="Pitluck S."/>
            <person name="Sims D."/>
            <person name="Brettin T."/>
            <person name="Detter J.C."/>
            <person name="Han C."/>
            <person name="Larimer F."/>
            <person name="Land M."/>
            <person name="Hauser L."/>
            <person name="Kyrpides N."/>
            <person name="Ivanova N."/>
            <person name="Marx C.J."/>
            <person name="Richardson P."/>
        </authorList>
    </citation>
    <scope>NUCLEOTIDE SEQUENCE [LARGE SCALE GENOMIC DNA]</scope>
    <source>
        <strain evidence="2">LMG 21967 / CNCM I-2342 / ORS 2060</strain>
    </source>
</reference>
<accession>B8IKX6</accession>